<evidence type="ECO:0000259" key="2">
    <source>
        <dbReference type="PROSITE" id="PS50994"/>
    </source>
</evidence>
<dbReference type="PANTHER" id="PTHR37984:SF15">
    <property type="entry name" value="INTEGRASE CATALYTIC DOMAIN-CONTAINING PROTEIN"/>
    <property type="match status" value="1"/>
</dbReference>
<keyword evidence="4" id="KW-1185">Reference proteome</keyword>
<accession>A0A814JYX7</accession>
<dbReference type="GO" id="GO:0003676">
    <property type="term" value="F:nucleic acid binding"/>
    <property type="evidence" value="ECO:0007669"/>
    <property type="project" value="InterPro"/>
</dbReference>
<gene>
    <name evidence="3" type="ORF">OXX778_LOCUS18406</name>
</gene>
<dbReference type="PANTHER" id="PTHR37984">
    <property type="entry name" value="PROTEIN CBG26694"/>
    <property type="match status" value="1"/>
</dbReference>
<dbReference type="GO" id="GO:0015074">
    <property type="term" value="P:DNA integration"/>
    <property type="evidence" value="ECO:0007669"/>
    <property type="project" value="InterPro"/>
</dbReference>
<dbReference type="PROSITE" id="PS50994">
    <property type="entry name" value="INTEGRASE"/>
    <property type="match status" value="1"/>
</dbReference>
<dbReference type="Pfam" id="PF00665">
    <property type="entry name" value="rve"/>
    <property type="match status" value="1"/>
</dbReference>
<feature type="region of interest" description="Disordered" evidence="1">
    <location>
        <begin position="548"/>
        <end position="587"/>
    </location>
</feature>
<dbReference type="InterPro" id="IPR050951">
    <property type="entry name" value="Retrovirus_Pol_polyprotein"/>
</dbReference>
<evidence type="ECO:0000313" key="4">
    <source>
        <dbReference type="Proteomes" id="UP000663879"/>
    </source>
</evidence>
<feature type="compositionally biased region" description="Basic residues" evidence="1">
    <location>
        <begin position="552"/>
        <end position="564"/>
    </location>
</feature>
<dbReference type="AlphaFoldDB" id="A0A814JYX7"/>
<name>A0A814JYX7_9BILA</name>
<dbReference type="InterPro" id="IPR001584">
    <property type="entry name" value="Integrase_cat-core"/>
</dbReference>
<dbReference type="InterPro" id="IPR036397">
    <property type="entry name" value="RNaseH_sf"/>
</dbReference>
<sequence>MMGIVRTIYYALELVFSRKITRLVDEMEVNIPFNHTEEPASSTQFVYNNMVTALINWTLIQLFSRHESSLDPMHTLVTRVQQNDENLFQYISILKKIAREAFEIDTIKKDDFLIDRFIPGLKDNRIKEKLCSQFNLSLREIVEQASIWENTGADITAMSTTVQFSKPQTSTSEEQPRHYICGWKNGKHKRKAVEDFIKQCEVCQKTKNPTTLPKAPLKSIKCHYPMQLVTMDIVGPLAITSNGNKYILVICCHFSKFVVLFSLAEQQAETVANSLLEFILVFGLFTNVLTDQGTNFQSELMKKLYGLLDIYELKTSAYHPQCNGITERFNRTLKTMLSCFSNENQNNWDQLIKKLAFAYNSSVHNATNYTPYELMFGRKPKLLIDLVIRSPEPIVSVDELAENSELSIDQEILVEPPNPDQSLVDIYVCQVKEHLNEVFKHVEQNQDLKLNKGQWLYNRNIKPHTYVEGDLVLKNVVTVKTGLSKKLSQEWEGPYVIVKRIYGQNYQIKQANNHKSKCRVVHHNRLKKFFGNLSQYPVQNVPENVQMSGQTLHKKRGRKKRLVHQKPSVRTENLIPPQEETASEDTTSAPIAEQIHAAQIFFPTQVPQSRNLTDLGARLRKPVVRLTYHR</sequence>
<dbReference type="EMBL" id="CAJNOC010005097">
    <property type="protein sequence ID" value="CAF1042168.1"/>
    <property type="molecule type" value="Genomic_DNA"/>
</dbReference>
<feature type="domain" description="Integrase catalytic" evidence="2">
    <location>
        <begin position="221"/>
        <end position="379"/>
    </location>
</feature>
<evidence type="ECO:0000256" key="1">
    <source>
        <dbReference type="SAM" id="MobiDB-lite"/>
    </source>
</evidence>
<dbReference type="FunFam" id="3.30.420.10:FF:000032">
    <property type="entry name" value="Retrovirus-related Pol polyprotein from transposon 297-like Protein"/>
    <property type="match status" value="1"/>
</dbReference>
<evidence type="ECO:0000313" key="3">
    <source>
        <dbReference type="EMBL" id="CAF1042168.1"/>
    </source>
</evidence>
<protein>
    <recommendedName>
        <fullName evidence="2">Integrase catalytic domain-containing protein</fullName>
    </recommendedName>
</protein>
<dbReference type="InterPro" id="IPR012337">
    <property type="entry name" value="RNaseH-like_sf"/>
</dbReference>
<reference evidence="3" key="1">
    <citation type="submission" date="2021-02" db="EMBL/GenBank/DDBJ databases">
        <authorList>
            <person name="Nowell W R."/>
        </authorList>
    </citation>
    <scope>NUCLEOTIDE SEQUENCE</scope>
    <source>
        <strain evidence="3">Ploen Becks lab</strain>
    </source>
</reference>
<dbReference type="Gene3D" id="3.30.420.10">
    <property type="entry name" value="Ribonuclease H-like superfamily/Ribonuclease H"/>
    <property type="match status" value="1"/>
</dbReference>
<comment type="caution">
    <text evidence="3">The sequence shown here is derived from an EMBL/GenBank/DDBJ whole genome shotgun (WGS) entry which is preliminary data.</text>
</comment>
<organism evidence="3 4">
    <name type="scientific">Brachionus calyciflorus</name>
    <dbReference type="NCBI Taxonomy" id="104777"/>
    <lineage>
        <taxon>Eukaryota</taxon>
        <taxon>Metazoa</taxon>
        <taxon>Spiralia</taxon>
        <taxon>Gnathifera</taxon>
        <taxon>Rotifera</taxon>
        <taxon>Eurotatoria</taxon>
        <taxon>Monogononta</taxon>
        <taxon>Pseudotrocha</taxon>
        <taxon>Ploima</taxon>
        <taxon>Brachionidae</taxon>
        <taxon>Brachionus</taxon>
    </lineage>
</organism>
<proteinExistence type="predicted"/>
<dbReference type="OrthoDB" id="413122at2759"/>
<dbReference type="Proteomes" id="UP000663879">
    <property type="component" value="Unassembled WGS sequence"/>
</dbReference>
<dbReference type="SUPFAM" id="SSF53098">
    <property type="entry name" value="Ribonuclease H-like"/>
    <property type="match status" value="1"/>
</dbReference>
<dbReference type="InterPro" id="IPR054465">
    <property type="entry name" value="Integrase_p58-like_C"/>
</dbReference>
<dbReference type="Pfam" id="PF22938">
    <property type="entry name" value="Integrase_p58_C"/>
    <property type="match status" value="1"/>
</dbReference>